<evidence type="ECO:0000256" key="1">
    <source>
        <dbReference type="SAM" id="MobiDB-lite"/>
    </source>
</evidence>
<evidence type="ECO:0000259" key="2">
    <source>
        <dbReference type="Pfam" id="PF12697"/>
    </source>
</evidence>
<name>A0ABT4QEG9_9BACL</name>
<accession>A0ABT4QEG9</accession>
<dbReference type="Gene3D" id="3.40.50.1820">
    <property type="entry name" value="alpha/beta hydrolase"/>
    <property type="match status" value="1"/>
</dbReference>
<dbReference type="PANTHER" id="PTHR43433:SF5">
    <property type="entry name" value="AB HYDROLASE-1 DOMAIN-CONTAINING PROTEIN"/>
    <property type="match status" value="1"/>
</dbReference>
<feature type="domain" description="AB hydrolase-1" evidence="2">
    <location>
        <begin position="46"/>
        <end position="160"/>
    </location>
</feature>
<dbReference type="EMBL" id="JAQAGZ010000016">
    <property type="protein sequence ID" value="MCZ8515273.1"/>
    <property type="molecule type" value="Genomic_DNA"/>
</dbReference>
<dbReference type="PANTHER" id="PTHR43433">
    <property type="entry name" value="HYDROLASE, ALPHA/BETA FOLD FAMILY PROTEIN"/>
    <property type="match status" value="1"/>
</dbReference>
<reference evidence="3 4" key="1">
    <citation type="submission" date="2022-12" db="EMBL/GenBank/DDBJ databases">
        <title>Draft genome sequence of Paenibacillus sp. dW9.</title>
        <authorList>
            <person name="Choi E.-W."/>
            <person name="Kim D.-U."/>
        </authorList>
    </citation>
    <scope>NUCLEOTIDE SEQUENCE [LARGE SCALE GENOMIC DNA]</scope>
    <source>
        <strain evidence="4">dW9</strain>
    </source>
</reference>
<sequence>MSKNSDLRASNKQSNAATSEHYKTSSVVSKDGTRIGYRQLGYGPGVVVVHGSNVSSQNFMQLAEGLADVFTVYVPDRRGRGLSGPFGKDYSIQREVEDLEALLTQTGARNVFGISAGGLITLQAALTLPAIEKAAFYEPALLLSGSERTAWLARFDQDGSRKGGRSAYHLYERIAAGASCIQRHASVAARVSDEDGDGKRR</sequence>
<protein>
    <submittedName>
        <fullName evidence="3">Alpha/beta hydrolase</fullName>
    </submittedName>
</protein>
<feature type="region of interest" description="Disordered" evidence="1">
    <location>
        <begin position="1"/>
        <end position="25"/>
    </location>
</feature>
<dbReference type="InterPro" id="IPR029058">
    <property type="entry name" value="AB_hydrolase_fold"/>
</dbReference>
<dbReference type="Proteomes" id="UP001527882">
    <property type="component" value="Unassembled WGS sequence"/>
</dbReference>
<evidence type="ECO:0000313" key="4">
    <source>
        <dbReference type="Proteomes" id="UP001527882"/>
    </source>
</evidence>
<keyword evidence="3" id="KW-0378">Hydrolase</keyword>
<gene>
    <name evidence="3" type="ORF">O9H85_23230</name>
</gene>
<dbReference type="Pfam" id="PF12697">
    <property type="entry name" value="Abhydrolase_6"/>
    <property type="match status" value="1"/>
</dbReference>
<keyword evidence="4" id="KW-1185">Reference proteome</keyword>
<dbReference type="InterPro" id="IPR000073">
    <property type="entry name" value="AB_hydrolase_1"/>
</dbReference>
<dbReference type="InterPro" id="IPR050471">
    <property type="entry name" value="AB_hydrolase"/>
</dbReference>
<organism evidence="3 4">
    <name type="scientific">Paenibacillus gyeongsangnamensis</name>
    <dbReference type="NCBI Taxonomy" id="3388067"/>
    <lineage>
        <taxon>Bacteria</taxon>
        <taxon>Bacillati</taxon>
        <taxon>Bacillota</taxon>
        <taxon>Bacilli</taxon>
        <taxon>Bacillales</taxon>
        <taxon>Paenibacillaceae</taxon>
        <taxon>Paenibacillus</taxon>
    </lineage>
</organism>
<dbReference type="SUPFAM" id="SSF53474">
    <property type="entry name" value="alpha/beta-Hydrolases"/>
    <property type="match status" value="1"/>
</dbReference>
<dbReference type="RefSeq" id="WP_269883801.1">
    <property type="nucleotide sequence ID" value="NZ_JAQAGZ010000016.1"/>
</dbReference>
<evidence type="ECO:0000313" key="3">
    <source>
        <dbReference type="EMBL" id="MCZ8515273.1"/>
    </source>
</evidence>
<comment type="caution">
    <text evidence="3">The sequence shown here is derived from an EMBL/GenBank/DDBJ whole genome shotgun (WGS) entry which is preliminary data.</text>
</comment>
<proteinExistence type="predicted"/>
<dbReference type="GO" id="GO:0016787">
    <property type="term" value="F:hydrolase activity"/>
    <property type="evidence" value="ECO:0007669"/>
    <property type="project" value="UniProtKB-KW"/>
</dbReference>